<accession>A0A1Y2CP62</accession>
<comment type="caution">
    <text evidence="2">The sequence shown here is derived from an EMBL/GenBank/DDBJ whole genome shotgun (WGS) entry which is preliminary data.</text>
</comment>
<reference evidence="2 3" key="1">
    <citation type="submission" date="2016-07" db="EMBL/GenBank/DDBJ databases">
        <title>Pervasive Adenine N6-methylation of Active Genes in Fungi.</title>
        <authorList>
            <consortium name="DOE Joint Genome Institute"/>
            <person name="Mondo S.J."/>
            <person name="Dannebaum R.O."/>
            <person name="Kuo R.C."/>
            <person name="Labutti K."/>
            <person name="Haridas S."/>
            <person name="Kuo A."/>
            <person name="Salamov A."/>
            <person name="Ahrendt S.R."/>
            <person name="Lipzen A."/>
            <person name="Sullivan W."/>
            <person name="Andreopoulos W.B."/>
            <person name="Clum A."/>
            <person name="Lindquist E."/>
            <person name="Daum C."/>
            <person name="Ramamoorthy G.K."/>
            <person name="Gryganskyi A."/>
            <person name="Culley D."/>
            <person name="Magnuson J.K."/>
            <person name="James T.Y."/>
            <person name="O'Malley M.A."/>
            <person name="Stajich J.E."/>
            <person name="Spatafora J.W."/>
            <person name="Visel A."/>
            <person name="Grigoriev I.V."/>
        </authorList>
    </citation>
    <scope>NUCLEOTIDE SEQUENCE [LARGE SCALE GENOMIC DNA]</scope>
    <source>
        <strain evidence="2 3">62-1032</strain>
    </source>
</reference>
<dbReference type="Proteomes" id="UP000193467">
    <property type="component" value="Unassembled WGS sequence"/>
</dbReference>
<evidence type="ECO:0000313" key="2">
    <source>
        <dbReference type="EMBL" id="ORY48821.1"/>
    </source>
</evidence>
<sequence length="267" mass="29075">MPDELARIGIRPTVAQTPAAGVLQPTTPAKRSTVDLDPPSPKRQRTEPAPVELTTDGLNAAAVTRVLLTAVGKHPETREIIELHRPTILAGLSEDGSRKALLAIAQIYNDVLQEIGVVREQENAQVQRFEQDVAGAIRLLHSLDRLRPSQQYERSHEIQHPLNETLEDISSRLSRFSSLASKFNALAALSRIGLAIFYDADGEIRKALIGYGGSTGPLAESVISVLELLEGDDKVAGMEDARSLSDALADYGYSELQDYMDEAEAEL</sequence>
<name>A0A1Y2CP62_9BASI</name>
<protein>
    <submittedName>
        <fullName evidence="2">Uncharacterized protein</fullName>
    </submittedName>
</protein>
<proteinExistence type="predicted"/>
<feature type="region of interest" description="Disordered" evidence="1">
    <location>
        <begin position="16"/>
        <end position="50"/>
    </location>
</feature>
<dbReference type="OrthoDB" id="2122982at2759"/>
<dbReference type="EMBL" id="MCGR01000113">
    <property type="protein sequence ID" value="ORY48821.1"/>
    <property type="molecule type" value="Genomic_DNA"/>
</dbReference>
<keyword evidence="3" id="KW-1185">Reference proteome</keyword>
<gene>
    <name evidence="2" type="ORF">BCR35DRAFT_310830</name>
</gene>
<evidence type="ECO:0000313" key="3">
    <source>
        <dbReference type="Proteomes" id="UP000193467"/>
    </source>
</evidence>
<dbReference type="AlphaFoldDB" id="A0A1Y2CP62"/>
<organism evidence="2 3">
    <name type="scientific">Leucosporidium creatinivorum</name>
    <dbReference type="NCBI Taxonomy" id="106004"/>
    <lineage>
        <taxon>Eukaryota</taxon>
        <taxon>Fungi</taxon>
        <taxon>Dikarya</taxon>
        <taxon>Basidiomycota</taxon>
        <taxon>Pucciniomycotina</taxon>
        <taxon>Microbotryomycetes</taxon>
        <taxon>Leucosporidiales</taxon>
        <taxon>Leucosporidium</taxon>
    </lineage>
</organism>
<dbReference type="InParanoid" id="A0A1Y2CP62"/>
<evidence type="ECO:0000256" key="1">
    <source>
        <dbReference type="SAM" id="MobiDB-lite"/>
    </source>
</evidence>